<dbReference type="GO" id="GO:0070485">
    <property type="term" value="P:dehydro-D-arabinono-1,4-lactone biosynthetic process"/>
    <property type="evidence" value="ECO:0007669"/>
    <property type="project" value="TreeGrafter"/>
</dbReference>
<evidence type="ECO:0000313" key="4">
    <source>
        <dbReference type="Proteomes" id="UP000398389"/>
    </source>
</evidence>
<evidence type="ECO:0000313" key="3">
    <source>
        <dbReference type="EMBL" id="VVT51182.1"/>
    </source>
</evidence>
<accession>A0A5E8BJW9</accession>
<name>A0A5E8BJW9_9ASCO</name>
<dbReference type="GO" id="GO:0045290">
    <property type="term" value="F:D-arabinose 1-dehydrogenase [NAD(P)+] activity"/>
    <property type="evidence" value="ECO:0007669"/>
    <property type="project" value="InterPro"/>
</dbReference>
<dbReference type="OrthoDB" id="5286008at2759"/>
<dbReference type="Proteomes" id="UP000398389">
    <property type="component" value="Unassembled WGS sequence"/>
</dbReference>
<dbReference type="AlphaFoldDB" id="A0A5E8BJW9"/>
<dbReference type="EMBL" id="CABVLU010000002">
    <property type="protein sequence ID" value="VVT51182.1"/>
    <property type="molecule type" value="Genomic_DNA"/>
</dbReference>
<dbReference type="GO" id="GO:0005829">
    <property type="term" value="C:cytosol"/>
    <property type="evidence" value="ECO:0007669"/>
    <property type="project" value="TreeGrafter"/>
</dbReference>
<dbReference type="CDD" id="cd19164">
    <property type="entry name" value="AKR_ARA2"/>
    <property type="match status" value="1"/>
</dbReference>
<proteinExistence type="predicted"/>
<feature type="domain" description="NADP-dependent oxidoreductase" evidence="2">
    <location>
        <begin position="28"/>
        <end position="296"/>
    </location>
</feature>
<evidence type="ECO:0000259" key="2">
    <source>
        <dbReference type="Pfam" id="PF00248"/>
    </source>
</evidence>
<dbReference type="GeneID" id="43581829"/>
<dbReference type="InterPro" id="IPR023210">
    <property type="entry name" value="NADP_OxRdtase_dom"/>
</dbReference>
<sequence length="360" mass="39919">MSIPTLQPLPTKINNQSPEKKDLADLPEIILGAGVFNYQYNDHPDELPADKILARAFDLGIRALDSSAYYGPSEIIVGSALDRIRDKYPRNSYVICTKAGRVKENEFDYSPAHIRSSVERSLERFHTDYIDVLYLHDVEFVDADLAVGAIRELFELKKEGRIHHVGMSGYPLDYLLKLAIKVRKDLGQPLDLLLSYSNFCLQNTLLKEYLPRLKSTGSDGAGIRHILSASPLSMGLIRAQPAPGFHPASDELKAAISESAKYTESEGGVDLADLAVRFALRNWAKAIEAVDGPDARTARSYVYGLSSLQEVENAVKDYWQVKNGSETDLDEKLVAGVQAILKQHGQLNATWPSGIEHPEI</sequence>
<dbReference type="InterPro" id="IPR044480">
    <property type="entry name" value="Ara2-like"/>
</dbReference>
<dbReference type="PANTHER" id="PTHR42686:SF1">
    <property type="entry name" value="GH17980P-RELATED"/>
    <property type="match status" value="1"/>
</dbReference>
<gene>
    <name evidence="3" type="ORF">SAPINGB_P003011</name>
</gene>
<dbReference type="InterPro" id="IPR020471">
    <property type="entry name" value="AKR"/>
</dbReference>
<protein>
    <recommendedName>
        <fullName evidence="2">NADP-dependent oxidoreductase domain-containing protein</fullName>
    </recommendedName>
</protein>
<dbReference type="InterPro" id="IPR036812">
    <property type="entry name" value="NAD(P)_OxRdtase_dom_sf"/>
</dbReference>
<keyword evidence="4" id="KW-1185">Reference proteome</keyword>
<organism evidence="3 4">
    <name type="scientific">Magnusiomyces paraingens</name>
    <dbReference type="NCBI Taxonomy" id="2606893"/>
    <lineage>
        <taxon>Eukaryota</taxon>
        <taxon>Fungi</taxon>
        <taxon>Dikarya</taxon>
        <taxon>Ascomycota</taxon>
        <taxon>Saccharomycotina</taxon>
        <taxon>Dipodascomycetes</taxon>
        <taxon>Dipodascales</taxon>
        <taxon>Dipodascaceae</taxon>
        <taxon>Magnusiomyces</taxon>
    </lineage>
</organism>
<dbReference type="PANTHER" id="PTHR42686">
    <property type="entry name" value="GH17980P-RELATED"/>
    <property type="match status" value="1"/>
</dbReference>
<dbReference type="RefSeq" id="XP_031853620.1">
    <property type="nucleotide sequence ID" value="XM_031997729.1"/>
</dbReference>
<keyword evidence="1" id="KW-0560">Oxidoreductase</keyword>
<dbReference type="SUPFAM" id="SSF51430">
    <property type="entry name" value="NAD(P)-linked oxidoreductase"/>
    <property type="match status" value="1"/>
</dbReference>
<dbReference type="Gene3D" id="3.20.20.100">
    <property type="entry name" value="NADP-dependent oxidoreductase domain"/>
    <property type="match status" value="1"/>
</dbReference>
<dbReference type="PRINTS" id="PR00069">
    <property type="entry name" value="ALDKETRDTASE"/>
</dbReference>
<evidence type="ECO:0000256" key="1">
    <source>
        <dbReference type="ARBA" id="ARBA00023002"/>
    </source>
</evidence>
<reference evidence="3 4" key="1">
    <citation type="submission" date="2019-09" db="EMBL/GenBank/DDBJ databases">
        <authorList>
            <person name="Brejova B."/>
        </authorList>
    </citation>
    <scope>NUCLEOTIDE SEQUENCE [LARGE SCALE GENOMIC DNA]</scope>
</reference>
<dbReference type="Pfam" id="PF00248">
    <property type="entry name" value="Aldo_ket_red"/>
    <property type="match status" value="1"/>
</dbReference>